<gene>
    <name evidence="2" type="ORF">ABOZ73_14100</name>
</gene>
<name>A0AB39KRB5_9CAUL</name>
<accession>A0AB39KRB5</accession>
<reference evidence="2" key="1">
    <citation type="submission" date="2024-06" db="EMBL/GenBank/DDBJ databases">
        <title>Caulobacter inopinatus, sp. nov.</title>
        <authorList>
            <person name="Donachie S.P."/>
        </authorList>
    </citation>
    <scope>NUCLEOTIDE SEQUENCE</scope>
    <source>
        <strain evidence="2">73W</strain>
    </source>
</reference>
<feature type="signal peptide" evidence="1">
    <location>
        <begin position="1"/>
        <end position="34"/>
    </location>
</feature>
<dbReference type="AlphaFoldDB" id="A0AB39KRB5"/>
<sequence length="156" mass="16712">MMKPKDAIRPIAIAVSAVALAVLGVATVAPAVFAQEKAPETILPGHWQYSYKIGGILPVGKEMKCLTAKDVAQFSDGICTRRFKCVYERKVVGDGRIDLKGVWYDKKNRPAPVKGKGTYTPDSFKIDVNVTTIHGLPLAGVMEAKRVAAACPAAAE</sequence>
<evidence type="ECO:0000256" key="1">
    <source>
        <dbReference type="SAM" id="SignalP"/>
    </source>
</evidence>
<proteinExistence type="predicted"/>
<dbReference type="InterPro" id="IPR022061">
    <property type="entry name" value="DUF3617"/>
</dbReference>
<dbReference type="EMBL" id="CP158375">
    <property type="protein sequence ID" value="XDO95914.1"/>
    <property type="molecule type" value="Genomic_DNA"/>
</dbReference>
<organism evidence="2">
    <name type="scientific">Caulobacter sp. 73W</name>
    <dbReference type="NCBI Taxonomy" id="3161137"/>
    <lineage>
        <taxon>Bacteria</taxon>
        <taxon>Pseudomonadati</taxon>
        <taxon>Pseudomonadota</taxon>
        <taxon>Alphaproteobacteria</taxon>
        <taxon>Caulobacterales</taxon>
        <taxon>Caulobacteraceae</taxon>
        <taxon>Caulobacter</taxon>
    </lineage>
</organism>
<dbReference type="Pfam" id="PF12276">
    <property type="entry name" value="DUF3617"/>
    <property type="match status" value="1"/>
</dbReference>
<dbReference type="RefSeq" id="WP_369058773.1">
    <property type="nucleotide sequence ID" value="NZ_CP158375.1"/>
</dbReference>
<keyword evidence="1" id="KW-0732">Signal</keyword>
<evidence type="ECO:0000313" key="2">
    <source>
        <dbReference type="EMBL" id="XDO95914.1"/>
    </source>
</evidence>
<protein>
    <submittedName>
        <fullName evidence="2">DUF3617 family protein</fullName>
    </submittedName>
</protein>
<feature type="chain" id="PRO_5044192602" evidence="1">
    <location>
        <begin position="35"/>
        <end position="156"/>
    </location>
</feature>